<feature type="coiled-coil region" evidence="1">
    <location>
        <begin position="758"/>
        <end position="792"/>
    </location>
</feature>
<organism evidence="3 4">
    <name type="scientific">Candidatus Dojkabacteria bacterium</name>
    <dbReference type="NCBI Taxonomy" id="2099670"/>
    <lineage>
        <taxon>Bacteria</taxon>
        <taxon>Candidatus Dojkabacteria</taxon>
    </lineage>
</organism>
<sequence>MPKHSEKAISTYFKDNKYVKKKGHARSEPVFNLKVPESEKYANDNQWFKDYAEWIVPAYSSIIDNYKEMKLAYDIYNDNLDGFKAELDKFCNKMGENVGQIEEEIQPYPKLHNMVNVLKGELIKRNDNFKIVLLSIKAIKDKNEQLINAIKASVEEEVMLEIEKIQMQMQNMKPEEIKAYIEDMRTQKSPEDLMTKNFQSEWEIFYSKALKYAYFDQDVKMKQVETLEDSMIADRFFIYSGWKHGKPYLEVRNTLYSEFQKAHNEMMVHKGDYFWYKQPITIADAYNNYGHLLSQDDLESLGIHTYSNNYRVDKRHALGPHEETYVRDQFNEEVFKDATNASLYGYENKQTGTHQGQGINRRYTRETLIWETHIEFKAFRELIFLSYTDDYGSRVVVPLSSDFEIPDNAEEIEFVNEWGHKTKKKTWIDPLSGTEYSAESLWIPRKYEVIRLGNDIYPICREVPFQSTNTENPFSDFTLSTFGAILTSRNAKSISPLQRAIPAYFQYLYVKHIQNRELSKYQGYIQSVDIDQIPSKLGKDIDGNLIRDPIATWMLYRKQLGIDFFSGTETTTGALPPSTRSPGSHGYIIGTAGEIFNLQQLLNMIDVEIGMAMGISPQRLSQFSQDSNVSDNQQAITQSHHITEPYFFYLKQVWKDALNDYIKNFRTHCANILEKTGESPMFHYVLPDGTEELFAVTPRMLEPQSIGIFLSNSMNDERYNEIMLQLSHSFGQNAGEGMEAVSSLVKAITSGTSPEETHKLIQIEVNKQQKRMQEMEQTKLKVQEEYAAKEKERMEDIQKHEIDKIIIKEEENRKTQLEKAAIEVYKFAQDKDEDKDGVPDYMEGLKLMQKLEESNKKLSLQERQLDLKEKEMGQKKELEEKKLKIQAKKPQK</sequence>
<gene>
    <name evidence="3" type="ORF">KC669_02815</name>
</gene>
<evidence type="ECO:0000256" key="2">
    <source>
        <dbReference type="SAM" id="MobiDB-lite"/>
    </source>
</evidence>
<comment type="caution">
    <text evidence="3">The sequence shown here is derived from an EMBL/GenBank/DDBJ whole genome shotgun (WGS) entry which is preliminary data.</text>
</comment>
<feature type="region of interest" description="Disordered" evidence="2">
    <location>
        <begin position="867"/>
        <end position="892"/>
    </location>
</feature>
<proteinExistence type="predicted"/>
<evidence type="ECO:0000313" key="3">
    <source>
        <dbReference type="EMBL" id="MCA9386941.1"/>
    </source>
</evidence>
<keyword evidence="1" id="KW-0175">Coiled coil</keyword>
<protein>
    <recommendedName>
        <fullName evidence="5">Portal protein</fullName>
    </recommendedName>
</protein>
<name>A0A955LB13_9BACT</name>
<evidence type="ECO:0008006" key="5">
    <source>
        <dbReference type="Google" id="ProtNLM"/>
    </source>
</evidence>
<dbReference type="EMBL" id="JAGQLF010000028">
    <property type="protein sequence ID" value="MCA9386941.1"/>
    <property type="molecule type" value="Genomic_DNA"/>
</dbReference>
<dbReference type="Proteomes" id="UP000714915">
    <property type="component" value="Unassembled WGS sequence"/>
</dbReference>
<reference evidence="3" key="2">
    <citation type="journal article" date="2021" name="Microbiome">
        <title>Successional dynamics and alternative stable states in a saline activated sludge microbial community over 9 years.</title>
        <authorList>
            <person name="Wang Y."/>
            <person name="Ye J."/>
            <person name="Ju F."/>
            <person name="Liu L."/>
            <person name="Boyd J.A."/>
            <person name="Deng Y."/>
            <person name="Parks D.H."/>
            <person name="Jiang X."/>
            <person name="Yin X."/>
            <person name="Woodcroft B.J."/>
            <person name="Tyson G.W."/>
            <person name="Hugenholtz P."/>
            <person name="Polz M.F."/>
            <person name="Zhang T."/>
        </authorList>
    </citation>
    <scope>NUCLEOTIDE SEQUENCE</scope>
    <source>
        <strain evidence="3">HKST-UBA09</strain>
    </source>
</reference>
<dbReference type="AlphaFoldDB" id="A0A955LB13"/>
<evidence type="ECO:0000313" key="4">
    <source>
        <dbReference type="Proteomes" id="UP000714915"/>
    </source>
</evidence>
<evidence type="ECO:0000256" key="1">
    <source>
        <dbReference type="SAM" id="Coils"/>
    </source>
</evidence>
<accession>A0A955LB13</accession>
<reference evidence="3" key="1">
    <citation type="submission" date="2020-04" db="EMBL/GenBank/DDBJ databases">
        <authorList>
            <person name="Zhang T."/>
        </authorList>
    </citation>
    <scope>NUCLEOTIDE SEQUENCE</scope>
    <source>
        <strain evidence="3">HKST-UBA09</strain>
    </source>
</reference>
<feature type="compositionally biased region" description="Basic and acidic residues" evidence="2">
    <location>
        <begin position="867"/>
        <end position="883"/>
    </location>
</feature>